<evidence type="ECO:0000313" key="6">
    <source>
        <dbReference type="Proteomes" id="UP000826661"/>
    </source>
</evidence>
<gene>
    <name evidence="5" type="ORF">H0G86_007391</name>
</gene>
<evidence type="ECO:0000256" key="3">
    <source>
        <dbReference type="ARBA" id="ARBA00023136"/>
    </source>
</evidence>
<dbReference type="GO" id="GO:0005375">
    <property type="term" value="F:copper ion transmembrane transporter activity"/>
    <property type="evidence" value="ECO:0007669"/>
    <property type="project" value="UniProtKB-UniRule"/>
</dbReference>
<evidence type="ECO:0000256" key="1">
    <source>
        <dbReference type="ARBA" id="ARBA00022692"/>
    </source>
</evidence>
<dbReference type="Proteomes" id="UP000826661">
    <property type="component" value="Chromosome IV"/>
</dbReference>
<keyword evidence="4" id="KW-0406">Ion transport</keyword>
<protein>
    <recommendedName>
        <fullName evidence="4">Copper transport protein</fullName>
    </recommendedName>
</protein>
<accession>A0A8G0LFD0</accession>
<proteinExistence type="inferred from homology"/>
<keyword evidence="2 4" id="KW-1133">Transmembrane helix</keyword>
<feature type="transmembrane region" description="Helical" evidence="4">
    <location>
        <begin position="52"/>
        <end position="72"/>
    </location>
</feature>
<comment type="similarity">
    <text evidence="4">Belongs to the copper transporter (Ctr) (TC 1.A.56) family. SLC31A subfamily.</text>
</comment>
<keyword evidence="4" id="KW-0813">Transport</keyword>
<keyword evidence="6" id="KW-1185">Reference proteome</keyword>
<dbReference type="PANTHER" id="PTHR12483">
    <property type="entry name" value="SOLUTE CARRIER FAMILY 31 COPPER TRANSPORTERS"/>
    <property type="match status" value="1"/>
</dbReference>
<keyword evidence="1 4" id="KW-0812">Transmembrane</keyword>
<dbReference type="EMBL" id="CP075867">
    <property type="protein sequence ID" value="QYT00304.1"/>
    <property type="molecule type" value="Genomic_DNA"/>
</dbReference>
<evidence type="ECO:0000313" key="5">
    <source>
        <dbReference type="EMBL" id="QYT00304.1"/>
    </source>
</evidence>
<reference evidence="5 6" key="1">
    <citation type="journal article" date="2021" name="BMC Genomics">
        <title>Telomere-to-telomere genome assembly of asparaginase-producing Trichoderma simmonsii.</title>
        <authorList>
            <person name="Chung D."/>
            <person name="Kwon Y.M."/>
            <person name="Yang Y."/>
        </authorList>
    </citation>
    <scope>NUCLEOTIDE SEQUENCE [LARGE SCALE GENOMIC DNA]</scope>
    <source>
        <strain evidence="5 6">GH-Sj1</strain>
    </source>
</reference>
<dbReference type="PANTHER" id="PTHR12483:SF120">
    <property type="entry name" value="HIGH-AFFINITY COPPER TRANSPORTER CTRA2"/>
    <property type="match status" value="1"/>
</dbReference>
<keyword evidence="4" id="KW-0187">Copper transport</keyword>
<comment type="subcellular location">
    <subcellularLocation>
        <location evidence="4">Membrane</location>
        <topology evidence="4">Multi-pass membrane protein</topology>
    </subcellularLocation>
</comment>
<name>A0A8G0LFD0_9HYPO</name>
<feature type="transmembrane region" description="Helical" evidence="4">
    <location>
        <begin position="116"/>
        <end position="135"/>
    </location>
</feature>
<dbReference type="GO" id="GO:0005886">
    <property type="term" value="C:plasma membrane"/>
    <property type="evidence" value="ECO:0007669"/>
    <property type="project" value="TreeGrafter"/>
</dbReference>
<evidence type="ECO:0000256" key="4">
    <source>
        <dbReference type="RuleBase" id="RU367022"/>
    </source>
</evidence>
<dbReference type="AlphaFoldDB" id="A0A8G0LFD0"/>
<keyword evidence="3 4" id="KW-0472">Membrane</keyword>
<feature type="transmembrane region" description="Helical" evidence="4">
    <location>
        <begin position="141"/>
        <end position="160"/>
    </location>
</feature>
<dbReference type="Pfam" id="PF04145">
    <property type="entry name" value="Ctr"/>
    <property type="match status" value="1"/>
</dbReference>
<dbReference type="InterPro" id="IPR007274">
    <property type="entry name" value="Cop_transporter"/>
</dbReference>
<organism evidence="5 6">
    <name type="scientific">Trichoderma simmonsii</name>
    <dbReference type="NCBI Taxonomy" id="1491479"/>
    <lineage>
        <taxon>Eukaryota</taxon>
        <taxon>Fungi</taxon>
        <taxon>Dikarya</taxon>
        <taxon>Ascomycota</taxon>
        <taxon>Pezizomycotina</taxon>
        <taxon>Sordariomycetes</taxon>
        <taxon>Hypocreomycetidae</taxon>
        <taxon>Hypocreales</taxon>
        <taxon>Hypocreaceae</taxon>
        <taxon>Trichoderma</taxon>
    </lineage>
</organism>
<sequence>MDMSMPGSSAGTMPAMPMDSSSMMTMDSMVTTFFIATNTALFSSSWIPQTTGQYAGTCIFLIAFATIFRALLAIRVNFPQVVDAIERRRRHGRIPPYLADSKTTIRPWRANEAVRLAFMDLILAGVGYLLMIAVMTMNVGYFLSVLAGVFLGSVIFNRFLATSTVH</sequence>
<keyword evidence="4" id="KW-0186">Copper</keyword>
<evidence type="ECO:0000256" key="2">
    <source>
        <dbReference type="ARBA" id="ARBA00022989"/>
    </source>
</evidence>